<evidence type="ECO:0000256" key="2">
    <source>
        <dbReference type="ARBA" id="ARBA00011738"/>
    </source>
</evidence>
<dbReference type="STRING" id="582515.KR51_00037690"/>
<feature type="binding site" evidence="8">
    <location>
        <position position="112"/>
    </location>
    <ligand>
        <name>Zn(2+)</name>
        <dbReference type="ChEBI" id="CHEBI:29105"/>
        <note>catalytic</note>
    </ligand>
</feature>
<dbReference type="Proteomes" id="UP000016960">
    <property type="component" value="Unassembled WGS sequence"/>
</dbReference>
<feature type="binding site" evidence="8">
    <location>
        <position position="79"/>
    </location>
    <ligand>
        <name>Zn(2+)</name>
        <dbReference type="ChEBI" id="CHEBI:29105"/>
        <note>catalytic</note>
    </ligand>
</feature>
<dbReference type="GO" id="GO:0052717">
    <property type="term" value="F:tRNA-specific adenosine-34 deaminase activity"/>
    <property type="evidence" value="ECO:0007669"/>
    <property type="project" value="UniProtKB-UniRule"/>
</dbReference>
<dbReference type="Pfam" id="PF00383">
    <property type="entry name" value="dCMP_cyt_deam_1"/>
    <property type="match status" value="1"/>
</dbReference>
<evidence type="ECO:0000259" key="10">
    <source>
        <dbReference type="PROSITE" id="PS51747"/>
    </source>
</evidence>
<dbReference type="HAMAP" id="MF_00972">
    <property type="entry name" value="tRNA_aden_deaminase"/>
    <property type="match status" value="1"/>
</dbReference>
<dbReference type="EMBL" id="ASSJ01000097">
    <property type="protein sequence ID" value="ERN39791.1"/>
    <property type="molecule type" value="Genomic_DNA"/>
</dbReference>
<evidence type="ECO:0000313" key="11">
    <source>
        <dbReference type="EMBL" id="ERN39791.1"/>
    </source>
</evidence>
<dbReference type="CDD" id="cd01285">
    <property type="entry name" value="nucleoside_deaminase"/>
    <property type="match status" value="1"/>
</dbReference>
<comment type="function">
    <text evidence="8">Catalyzes the deamination of adenosine to inosine at the wobble position 34 of tRNA(Arg2).</text>
</comment>
<dbReference type="NCBIfam" id="NF008113">
    <property type="entry name" value="PRK10860.1"/>
    <property type="match status" value="1"/>
</dbReference>
<feature type="region of interest" description="Disordered" evidence="9">
    <location>
        <begin position="58"/>
        <end position="77"/>
    </location>
</feature>
<evidence type="ECO:0000256" key="9">
    <source>
        <dbReference type="SAM" id="MobiDB-lite"/>
    </source>
</evidence>
<keyword evidence="6 8" id="KW-0862">Zinc</keyword>
<evidence type="ECO:0000256" key="5">
    <source>
        <dbReference type="ARBA" id="ARBA00022801"/>
    </source>
</evidence>
<dbReference type="PANTHER" id="PTHR11079:SF202">
    <property type="entry name" value="TRNA-SPECIFIC ADENOSINE DEAMINASE"/>
    <property type="match status" value="1"/>
</dbReference>
<dbReference type="InParanoid" id="U5DDT5"/>
<dbReference type="AlphaFoldDB" id="U5DDT5"/>
<dbReference type="EC" id="3.5.4.33" evidence="8"/>
<comment type="caution">
    <text evidence="11">The sequence shown here is derived from an EMBL/GenBank/DDBJ whole genome shotgun (WGS) entry which is preliminary data.</text>
</comment>
<feature type="binding site" evidence="8">
    <location>
        <position position="109"/>
    </location>
    <ligand>
        <name>Zn(2+)</name>
        <dbReference type="ChEBI" id="CHEBI:29105"/>
        <note>catalytic</note>
    </ligand>
</feature>
<gene>
    <name evidence="8" type="primary">tadA</name>
    <name evidence="11" type="ORF">KR51_00037690</name>
</gene>
<dbReference type="FunCoup" id="U5DDT5">
    <property type="interactions" value="294"/>
</dbReference>
<feature type="active site" description="Proton donor" evidence="8">
    <location>
        <position position="81"/>
    </location>
</feature>
<dbReference type="InterPro" id="IPR016192">
    <property type="entry name" value="APOBEC/CMP_deaminase_Zn-bd"/>
</dbReference>
<dbReference type="InterPro" id="IPR002125">
    <property type="entry name" value="CMP_dCMP_dom"/>
</dbReference>
<comment type="cofactor">
    <cofactor evidence="8">
        <name>Zn(2+)</name>
        <dbReference type="ChEBI" id="CHEBI:29105"/>
    </cofactor>
    <text evidence="8">Binds 1 zinc ion per subunit.</text>
</comment>
<dbReference type="SUPFAM" id="SSF53927">
    <property type="entry name" value="Cytidine deaminase-like"/>
    <property type="match status" value="1"/>
</dbReference>
<comment type="similarity">
    <text evidence="1">Belongs to the cytidine and deoxycytidylate deaminase family. ADAT2 subfamily.</text>
</comment>
<name>U5DDT5_9CHRO</name>
<feature type="domain" description="CMP/dCMP-type deaminase" evidence="10">
    <location>
        <begin position="27"/>
        <end position="149"/>
    </location>
</feature>
<dbReference type="PANTHER" id="PTHR11079">
    <property type="entry name" value="CYTOSINE DEAMINASE FAMILY MEMBER"/>
    <property type="match status" value="1"/>
</dbReference>
<dbReference type="InterPro" id="IPR028883">
    <property type="entry name" value="tRNA_aden_deaminase"/>
</dbReference>
<organism evidence="11 12">
    <name type="scientific">Rubidibacter lacunae KORDI 51-2</name>
    <dbReference type="NCBI Taxonomy" id="582515"/>
    <lineage>
        <taxon>Bacteria</taxon>
        <taxon>Bacillati</taxon>
        <taxon>Cyanobacteriota</taxon>
        <taxon>Cyanophyceae</taxon>
        <taxon>Oscillatoriophycideae</taxon>
        <taxon>Chroococcales</taxon>
        <taxon>Aphanothecaceae</taxon>
        <taxon>Rubidibacter</taxon>
    </lineage>
</organism>
<dbReference type="PROSITE" id="PS00903">
    <property type="entry name" value="CYT_DCMP_DEAMINASES_1"/>
    <property type="match status" value="1"/>
</dbReference>
<sequence length="176" mass="18979">MGRRSGRDRNNIDIDPVLAGLDATAFEQHCRWMQRAIALAARAGDAGEVPVGATVADGEGNWMADGENRKERDRDPTAHAEVVAIRAAARSRGDWRLSDCTLYVTLEPCPMCAGAIVHSRLGLLVYGADDPKTGAIRTVENLPDSAASNHRLSVLGGILEAECREQLQAWFGSKRG</sequence>
<evidence type="ECO:0000313" key="12">
    <source>
        <dbReference type="Proteomes" id="UP000016960"/>
    </source>
</evidence>
<dbReference type="eggNOG" id="COG0590">
    <property type="taxonomic scope" value="Bacteria"/>
</dbReference>
<evidence type="ECO:0000256" key="4">
    <source>
        <dbReference type="ARBA" id="ARBA00022723"/>
    </source>
</evidence>
<proteinExistence type="inferred from homology"/>
<dbReference type="GO" id="GO:0002100">
    <property type="term" value="P:tRNA wobble adenosine to inosine editing"/>
    <property type="evidence" value="ECO:0007669"/>
    <property type="project" value="UniProtKB-UniRule"/>
</dbReference>
<evidence type="ECO:0000256" key="3">
    <source>
        <dbReference type="ARBA" id="ARBA00022694"/>
    </source>
</evidence>
<protein>
    <recommendedName>
        <fullName evidence="8">tRNA-specific adenosine deaminase</fullName>
        <ecNumber evidence="8">3.5.4.33</ecNumber>
    </recommendedName>
</protein>
<keyword evidence="12" id="KW-1185">Reference proteome</keyword>
<accession>U5DDT5</accession>
<comment type="subunit">
    <text evidence="2 8">Homodimer.</text>
</comment>
<dbReference type="PATRIC" id="fig|582515.4.peg.4235"/>
<keyword evidence="5 8" id="KW-0378">Hydrolase</keyword>
<dbReference type="GO" id="GO:0008270">
    <property type="term" value="F:zinc ion binding"/>
    <property type="evidence" value="ECO:0007669"/>
    <property type="project" value="UniProtKB-UniRule"/>
</dbReference>
<evidence type="ECO:0000256" key="1">
    <source>
        <dbReference type="ARBA" id="ARBA00010669"/>
    </source>
</evidence>
<keyword evidence="3 8" id="KW-0819">tRNA processing</keyword>
<dbReference type="PROSITE" id="PS51747">
    <property type="entry name" value="CYT_DCMP_DEAMINASES_2"/>
    <property type="match status" value="1"/>
</dbReference>
<comment type="catalytic activity">
    <reaction evidence="7 8">
        <text>adenosine(34) in tRNA + H2O + H(+) = inosine(34) in tRNA + NH4(+)</text>
        <dbReference type="Rhea" id="RHEA:43168"/>
        <dbReference type="Rhea" id="RHEA-COMP:10373"/>
        <dbReference type="Rhea" id="RHEA-COMP:10374"/>
        <dbReference type="ChEBI" id="CHEBI:15377"/>
        <dbReference type="ChEBI" id="CHEBI:15378"/>
        <dbReference type="ChEBI" id="CHEBI:28938"/>
        <dbReference type="ChEBI" id="CHEBI:74411"/>
        <dbReference type="ChEBI" id="CHEBI:82852"/>
        <dbReference type="EC" id="3.5.4.33"/>
    </reaction>
</comment>
<keyword evidence="4 8" id="KW-0479">Metal-binding</keyword>
<reference evidence="11 12" key="1">
    <citation type="submission" date="2013-05" db="EMBL/GenBank/DDBJ databases">
        <title>Draft genome sequence of Rubidibacter lacunae KORDI 51-2.</title>
        <authorList>
            <person name="Choi D.H."/>
            <person name="Noh J.H."/>
            <person name="Kwon K.-K."/>
            <person name="Lee J.-H."/>
            <person name="Ryu J.-Y."/>
        </authorList>
    </citation>
    <scope>NUCLEOTIDE SEQUENCE [LARGE SCALE GENOMIC DNA]</scope>
    <source>
        <strain evidence="11 12">KORDI 51-2</strain>
    </source>
</reference>
<feature type="compositionally biased region" description="Basic and acidic residues" evidence="9">
    <location>
        <begin position="66"/>
        <end position="77"/>
    </location>
</feature>
<dbReference type="InterPro" id="IPR016193">
    <property type="entry name" value="Cytidine_deaminase-like"/>
</dbReference>
<dbReference type="Gene3D" id="3.40.140.10">
    <property type="entry name" value="Cytidine Deaminase, domain 2"/>
    <property type="match status" value="1"/>
</dbReference>
<evidence type="ECO:0000256" key="6">
    <source>
        <dbReference type="ARBA" id="ARBA00022833"/>
    </source>
</evidence>
<evidence type="ECO:0000256" key="8">
    <source>
        <dbReference type="HAMAP-Rule" id="MF_00972"/>
    </source>
</evidence>
<evidence type="ECO:0000256" key="7">
    <source>
        <dbReference type="ARBA" id="ARBA00048045"/>
    </source>
</evidence>